<dbReference type="RefSeq" id="WP_380000653.1">
    <property type="nucleotide sequence ID" value="NZ_JBHSGN010000136.1"/>
</dbReference>
<keyword evidence="8" id="KW-1185">Reference proteome</keyword>
<dbReference type="Pfam" id="PF08281">
    <property type="entry name" value="Sigma70_r4_2"/>
    <property type="match status" value="1"/>
</dbReference>
<dbReference type="InterPro" id="IPR039425">
    <property type="entry name" value="RNA_pol_sigma-70-like"/>
</dbReference>
<comment type="caution">
    <text evidence="7">The sequence shown here is derived from an EMBL/GenBank/DDBJ whole genome shotgun (WGS) entry which is preliminary data.</text>
</comment>
<protein>
    <submittedName>
        <fullName evidence="7">RNA polymerase sigma factor</fullName>
    </submittedName>
</protein>
<dbReference type="InterPro" id="IPR036388">
    <property type="entry name" value="WH-like_DNA-bd_sf"/>
</dbReference>
<keyword evidence="3" id="KW-0731">Sigma factor</keyword>
<dbReference type="EMBL" id="JBHSGN010000136">
    <property type="protein sequence ID" value="MFC4676424.1"/>
    <property type="molecule type" value="Genomic_DNA"/>
</dbReference>
<proteinExistence type="inferred from homology"/>
<evidence type="ECO:0000313" key="7">
    <source>
        <dbReference type="EMBL" id="MFC4676424.1"/>
    </source>
</evidence>
<sequence length="182" mass="21340">MNELQIIAGCKEQKREAQKMLYEVYARKMYSICLRYSSDQDAAQDLLQDGFMKVFANIDSFQERGSFEGWLKRIFINLALENLRKKKSIIQTSDDVQDLPDIVDDSTEDEQMYKISESELLNMVQDLPRGYSTVFNLYAIEDYSHKEIAEMMNISEGTSRSQYVRARQILQGKVRQYIKERS</sequence>
<evidence type="ECO:0000256" key="4">
    <source>
        <dbReference type="ARBA" id="ARBA00023163"/>
    </source>
</evidence>
<dbReference type="NCBIfam" id="TIGR02937">
    <property type="entry name" value="sigma70-ECF"/>
    <property type="match status" value="1"/>
</dbReference>
<evidence type="ECO:0000259" key="6">
    <source>
        <dbReference type="Pfam" id="PF08281"/>
    </source>
</evidence>
<dbReference type="Gene3D" id="1.10.10.10">
    <property type="entry name" value="Winged helix-like DNA-binding domain superfamily/Winged helix DNA-binding domain"/>
    <property type="match status" value="1"/>
</dbReference>
<evidence type="ECO:0000256" key="2">
    <source>
        <dbReference type="ARBA" id="ARBA00023015"/>
    </source>
</evidence>
<organism evidence="7 8">
    <name type="scientific">Dysgonomonas termitidis</name>
    <dbReference type="NCBI Taxonomy" id="1516126"/>
    <lineage>
        <taxon>Bacteria</taxon>
        <taxon>Pseudomonadati</taxon>
        <taxon>Bacteroidota</taxon>
        <taxon>Bacteroidia</taxon>
        <taxon>Bacteroidales</taxon>
        <taxon>Dysgonomonadaceae</taxon>
        <taxon>Dysgonomonas</taxon>
    </lineage>
</organism>
<feature type="domain" description="RNA polymerase sigma-70 region 2" evidence="5">
    <location>
        <begin position="21"/>
        <end position="87"/>
    </location>
</feature>
<gene>
    <name evidence="7" type="ORF">ACFO6W_22330</name>
</gene>
<dbReference type="InterPro" id="IPR013324">
    <property type="entry name" value="RNA_pol_sigma_r3/r4-like"/>
</dbReference>
<reference evidence="8" key="1">
    <citation type="journal article" date="2019" name="Int. J. Syst. Evol. Microbiol.">
        <title>The Global Catalogue of Microorganisms (GCM) 10K type strain sequencing project: providing services to taxonomists for standard genome sequencing and annotation.</title>
        <authorList>
            <consortium name="The Broad Institute Genomics Platform"/>
            <consortium name="The Broad Institute Genome Sequencing Center for Infectious Disease"/>
            <person name="Wu L."/>
            <person name="Ma J."/>
        </authorList>
    </citation>
    <scope>NUCLEOTIDE SEQUENCE [LARGE SCALE GENOMIC DNA]</scope>
    <source>
        <strain evidence="8">CCUG 66188</strain>
    </source>
</reference>
<evidence type="ECO:0000259" key="5">
    <source>
        <dbReference type="Pfam" id="PF04542"/>
    </source>
</evidence>
<dbReference type="InterPro" id="IPR013249">
    <property type="entry name" value="RNA_pol_sigma70_r4_t2"/>
</dbReference>
<dbReference type="InterPro" id="IPR013325">
    <property type="entry name" value="RNA_pol_sigma_r2"/>
</dbReference>
<keyword evidence="4" id="KW-0804">Transcription</keyword>
<evidence type="ECO:0000256" key="3">
    <source>
        <dbReference type="ARBA" id="ARBA00023082"/>
    </source>
</evidence>
<dbReference type="PANTHER" id="PTHR43133:SF46">
    <property type="entry name" value="RNA POLYMERASE SIGMA-70 FACTOR ECF SUBFAMILY"/>
    <property type="match status" value="1"/>
</dbReference>
<dbReference type="SUPFAM" id="SSF88659">
    <property type="entry name" value="Sigma3 and sigma4 domains of RNA polymerase sigma factors"/>
    <property type="match status" value="1"/>
</dbReference>
<feature type="domain" description="RNA polymerase sigma factor 70 region 4 type 2" evidence="6">
    <location>
        <begin position="119"/>
        <end position="168"/>
    </location>
</feature>
<dbReference type="InterPro" id="IPR014284">
    <property type="entry name" value="RNA_pol_sigma-70_dom"/>
</dbReference>
<keyword evidence="2" id="KW-0805">Transcription regulation</keyword>
<dbReference type="InterPro" id="IPR007627">
    <property type="entry name" value="RNA_pol_sigma70_r2"/>
</dbReference>
<evidence type="ECO:0000313" key="8">
    <source>
        <dbReference type="Proteomes" id="UP001596023"/>
    </source>
</evidence>
<dbReference type="Pfam" id="PF04542">
    <property type="entry name" value="Sigma70_r2"/>
    <property type="match status" value="1"/>
</dbReference>
<dbReference type="SUPFAM" id="SSF88946">
    <property type="entry name" value="Sigma2 domain of RNA polymerase sigma factors"/>
    <property type="match status" value="1"/>
</dbReference>
<name>A0ABV9L321_9BACT</name>
<evidence type="ECO:0000256" key="1">
    <source>
        <dbReference type="ARBA" id="ARBA00010641"/>
    </source>
</evidence>
<dbReference type="Proteomes" id="UP001596023">
    <property type="component" value="Unassembled WGS sequence"/>
</dbReference>
<dbReference type="Gene3D" id="1.10.1740.10">
    <property type="match status" value="1"/>
</dbReference>
<dbReference type="PANTHER" id="PTHR43133">
    <property type="entry name" value="RNA POLYMERASE ECF-TYPE SIGMA FACTO"/>
    <property type="match status" value="1"/>
</dbReference>
<accession>A0ABV9L321</accession>
<comment type="similarity">
    <text evidence="1">Belongs to the sigma-70 factor family. ECF subfamily.</text>
</comment>